<dbReference type="STRING" id="342108.amb2416"/>
<dbReference type="OrthoDB" id="9844229at2"/>
<reference evidence="2 3" key="1">
    <citation type="journal article" date="2005" name="DNA Res.">
        <title>Complete genome sequence of the facultative anaerobic magnetotactic bacterium Magnetospirillum sp. strain AMB-1.</title>
        <authorList>
            <person name="Matsunaga T."/>
            <person name="Okamura Y."/>
            <person name="Fukuda Y."/>
            <person name="Wahyudi A.T."/>
            <person name="Murase Y."/>
            <person name="Takeyama H."/>
        </authorList>
    </citation>
    <scope>NUCLEOTIDE SEQUENCE [LARGE SCALE GENOMIC DNA]</scope>
    <source>
        <strain evidence="3">ATCC 700264 / AMB-1</strain>
    </source>
</reference>
<dbReference type="RefSeq" id="WP_011384812.1">
    <property type="nucleotide sequence ID" value="NC_007626.1"/>
</dbReference>
<protein>
    <submittedName>
        <fullName evidence="2">Uncharacterized protein</fullName>
    </submittedName>
</protein>
<feature type="region of interest" description="Disordered" evidence="1">
    <location>
        <begin position="41"/>
        <end position="64"/>
    </location>
</feature>
<evidence type="ECO:0000256" key="1">
    <source>
        <dbReference type="SAM" id="MobiDB-lite"/>
    </source>
</evidence>
<dbReference type="EMBL" id="AP007255">
    <property type="protein sequence ID" value="BAE51220.1"/>
    <property type="molecule type" value="Genomic_DNA"/>
</dbReference>
<keyword evidence="3" id="KW-1185">Reference proteome</keyword>
<dbReference type="Proteomes" id="UP000007058">
    <property type="component" value="Chromosome"/>
</dbReference>
<accession>Q2W4K5</accession>
<proteinExistence type="predicted"/>
<gene>
    <name evidence="2" type="ordered locus">amb2416</name>
</gene>
<dbReference type="HOGENOM" id="CLU_1956933_0_0_5"/>
<evidence type="ECO:0000313" key="2">
    <source>
        <dbReference type="EMBL" id="BAE51220.1"/>
    </source>
</evidence>
<dbReference type="KEGG" id="mag:amb2416"/>
<dbReference type="AlphaFoldDB" id="Q2W4K5"/>
<evidence type="ECO:0000313" key="3">
    <source>
        <dbReference type="Proteomes" id="UP000007058"/>
    </source>
</evidence>
<name>Q2W4K5_PARM1</name>
<organism evidence="2 3">
    <name type="scientific">Paramagnetospirillum magneticum (strain ATCC 700264 / AMB-1)</name>
    <name type="common">Magnetospirillum magneticum</name>
    <dbReference type="NCBI Taxonomy" id="342108"/>
    <lineage>
        <taxon>Bacteria</taxon>
        <taxon>Pseudomonadati</taxon>
        <taxon>Pseudomonadota</taxon>
        <taxon>Alphaproteobacteria</taxon>
        <taxon>Rhodospirillales</taxon>
        <taxon>Magnetospirillaceae</taxon>
        <taxon>Paramagnetospirillum</taxon>
    </lineage>
</organism>
<sequence>MPTVIDINNYRWVEQATWSSWSQEERQDFIARVTAHGFTPIDPVDGDASPRLLPPDGANGEDGGAAAINAVTYDGGSDAGTPIGDGATGLGLGWPDWGILAQTKQFPWLLLGAGLILMVMASRRHRGR</sequence>